<sequence length="343" mass="37993">ISNFVADISTFNKSLTHPHYTHHNTHHFSDQLHASHQPFNHQQPHNISTISDSIFEDREEQKEFVAETFKDLNPLTLVPDRTILSDPVSQVVGEQQVFVDKDYHEEATESLPILKPVPVASAITTESVYSVSETDETSATREEVTHERKEEPHGIGFVVETFNSDLVPDSVQERKQDFTKACKDPNKSGLELNCSNVVLSGVNIEISAAMDQQVITNKFFVNNSVRSSELFDVHPLILDPGGNERRVRPLAAILGNGVCVFDPGGDERNFGSPALILINNHGAQSPLQVPWDRGKLGVSKSLFSVKCIFIQWVSAIVAFPARGAASGWPWVPWSSMKMTASVT</sequence>
<reference evidence="1 2" key="1">
    <citation type="journal article" date="2018" name="Front. Plant Sci.">
        <title>Red Clover (Trifolium pratense) and Zigzag Clover (T. medium) - A Picture of Genomic Similarities and Differences.</title>
        <authorList>
            <person name="Dluhosova J."/>
            <person name="Istvanek J."/>
            <person name="Nedelnik J."/>
            <person name="Repkova J."/>
        </authorList>
    </citation>
    <scope>NUCLEOTIDE SEQUENCE [LARGE SCALE GENOMIC DNA]</scope>
    <source>
        <strain evidence="2">cv. 10/8</strain>
        <tissue evidence="1">Leaf</tissue>
    </source>
</reference>
<feature type="non-terminal residue" evidence="1">
    <location>
        <position position="343"/>
    </location>
</feature>
<organism evidence="1 2">
    <name type="scientific">Trifolium medium</name>
    <dbReference type="NCBI Taxonomy" id="97028"/>
    <lineage>
        <taxon>Eukaryota</taxon>
        <taxon>Viridiplantae</taxon>
        <taxon>Streptophyta</taxon>
        <taxon>Embryophyta</taxon>
        <taxon>Tracheophyta</taxon>
        <taxon>Spermatophyta</taxon>
        <taxon>Magnoliopsida</taxon>
        <taxon>eudicotyledons</taxon>
        <taxon>Gunneridae</taxon>
        <taxon>Pentapetalae</taxon>
        <taxon>rosids</taxon>
        <taxon>fabids</taxon>
        <taxon>Fabales</taxon>
        <taxon>Fabaceae</taxon>
        <taxon>Papilionoideae</taxon>
        <taxon>50 kb inversion clade</taxon>
        <taxon>NPAAA clade</taxon>
        <taxon>Hologalegina</taxon>
        <taxon>IRL clade</taxon>
        <taxon>Trifolieae</taxon>
        <taxon>Trifolium</taxon>
    </lineage>
</organism>
<dbReference type="AlphaFoldDB" id="A0A392NAL2"/>
<evidence type="ECO:0000313" key="1">
    <source>
        <dbReference type="EMBL" id="MCH96145.1"/>
    </source>
</evidence>
<feature type="non-terminal residue" evidence="1">
    <location>
        <position position="1"/>
    </location>
</feature>
<accession>A0A392NAL2</accession>
<name>A0A392NAL2_9FABA</name>
<proteinExistence type="predicted"/>
<dbReference type="EMBL" id="LXQA010031628">
    <property type="protein sequence ID" value="MCH96145.1"/>
    <property type="molecule type" value="Genomic_DNA"/>
</dbReference>
<dbReference type="Proteomes" id="UP000265520">
    <property type="component" value="Unassembled WGS sequence"/>
</dbReference>
<keyword evidence="2" id="KW-1185">Reference proteome</keyword>
<protein>
    <submittedName>
        <fullName evidence="1">Uncharacterized protein</fullName>
    </submittedName>
</protein>
<evidence type="ECO:0000313" key="2">
    <source>
        <dbReference type="Proteomes" id="UP000265520"/>
    </source>
</evidence>
<comment type="caution">
    <text evidence="1">The sequence shown here is derived from an EMBL/GenBank/DDBJ whole genome shotgun (WGS) entry which is preliminary data.</text>
</comment>